<name>A0ABY2DLN6_9ACTN</name>
<accession>A0ABY2DLN6</accession>
<protein>
    <submittedName>
        <fullName evidence="2">Uncharacterized protein</fullName>
    </submittedName>
</protein>
<feature type="compositionally biased region" description="Polar residues" evidence="1">
    <location>
        <begin position="1"/>
        <end position="18"/>
    </location>
</feature>
<comment type="caution">
    <text evidence="2">The sequence shown here is derived from an EMBL/GenBank/DDBJ whole genome shotgun (WGS) entry which is preliminary data.</text>
</comment>
<organism evidence="2 3">
    <name type="scientific">Micromonospora fluostatini</name>
    <dbReference type="NCBI Taxonomy" id="1629071"/>
    <lineage>
        <taxon>Bacteria</taxon>
        <taxon>Bacillati</taxon>
        <taxon>Actinomycetota</taxon>
        <taxon>Actinomycetes</taxon>
        <taxon>Micromonosporales</taxon>
        <taxon>Micromonosporaceae</taxon>
        <taxon>Micromonospora</taxon>
    </lineage>
</organism>
<evidence type="ECO:0000313" key="3">
    <source>
        <dbReference type="Proteomes" id="UP000295626"/>
    </source>
</evidence>
<evidence type="ECO:0000256" key="1">
    <source>
        <dbReference type="SAM" id="MobiDB-lite"/>
    </source>
</evidence>
<evidence type="ECO:0000313" key="2">
    <source>
        <dbReference type="EMBL" id="TDB95379.1"/>
    </source>
</evidence>
<reference evidence="2 3" key="1">
    <citation type="submission" date="2019-02" db="EMBL/GenBank/DDBJ databases">
        <title>Draft genome sequences of novel Actinobacteria.</title>
        <authorList>
            <person name="Sahin N."/>
            <person name="Ay H."/>
            <person name="Saygin H."/>
        </authorList>
    </citation>
    <scope>NUCLEOTIDE SEQUENCE [LARGE SCALE GENOMIC DNA]</scope>
    <source>
        <strain evidence="2 3">JCM 30529</strain>
    </source>
</reference>
<keyword evidence="3" id="KW-1185">Reference proteome</keyword>
<sequence>MSDQASTTETVTAPSDTTNADRSHLDDAVAHMRNLARFTEQVVKRLDEGYVHPDQEARWRGRQDAMMELARTNALVSIAESLAVIAGRARPASAPAGGDTDAA</sequence>
<dbReference type="EMBL" id="SMKE01000318">
    <property type="protein sequence ID" value="TDB95379.1"/>
    <property type="molecule type" value="Genomic_DNA"/>
</dbReference>
<gene>
    <name evidence="2" type="ORF">E1091_10260</name>
</gene>
<proteinExistence type="predicted"/>
<feature type="region of interest" description="Disordered" evidence="1">
    <location>
        <begin position="1"/>
        <end position="25"/>
    </location>
</feature>
<dbReference type="Proteomes" id="UP000295626">
    <property type="component" value="Unassembled WGS sequence"/>
</dbReference>